<keyword evidence="4" id="KW-1185">Reference proteome</keyword>
<feature type="transmembrane region" description="Helical" evidence="1">
    <location>
        <begin position="40"/>
        <end position="59"/>
    </location>
</feature>
<dbReference type="InterPro" id="IPR029787">
    <property type="entry name" value="Nucleotide_cyclase"/>
</dbReference>
<evidence type="ECO:0000313" key="3">
    <source>
        <dbReference type="EMBL" id="KAB2330373.1"/>
    </source>
</evidence>
<reference evidence="3 4" key="1">
    <citation type="journal article" date="2014" name="Arch. Microbiol.">
        <title>Bacillus mesophilum sp. nov., strain IITR-54T, a novel 4-chlorobiphenyl dechlorinating bacterium.</title>
        <authorList>
            <person name="Manickam N."/>
            <person name="Singh N.K."/>
            <person name="Bajaj A."/>
            <person name="Kumar R.M."/>
            <person name="Kaur G."/>
            <person name="Kaur N."/>
            <person name="Bala M."/>
            <person name="Kumar A."/>
            <person name="Mayilraj S."/>
        </authorList>
    </citation>
    <scope>NUCLEOTIDE SEQUENCE [LARGE SCALE GENOMIC DNA]</scope>
    <source>
        <strain evidence="3 4">IITR-54</strain>
    </source>
</reference>
<dbReference type="Pfam" id="PF00990">
    <property type="entry name" value="GGDEF"/>
    <property type="match status" value="1"/>
</dbReference>
<dbReference type="RefSeq" id="WP_151575765.1">
    <property type="nucleotide sequence ID" value="NZ_WBOT01000008.1"/>
</dbReference>
<dbReference type="InterPro" id="IPR043128">
    <property type="entry name" value="Rev_trsase/Diguanyl_cyclase"/>
</dbReference>
<keyword evidence="1" id="KW-0812">Transmembrane</keyword>
<comment type="caution">
    <text evidence="3">The sequence shown here is derived from an EMBL/GenBank/DDBJ whole genome shotgun (WGS) entry which is preliminary data.</text>
</comment>
<keyword evidence="1" id="KW-0472">Membrane</keyword>
<dbReference type="SUPFAM" id="SSF55073">
    <property type="entry name" value="Nucleotide cyclase"/>
    <property type="match status" value="1"/>
</dbReference>
<dbReference type="SMART" id="SM00091">
    <property type="entry name" value="PAS"/>
    <property type="match status" value="1"/>
</dbReference>
<feature type="transmembrane region" description="Helical" evidence="1">
    <location>
        <begin position="101"/>
        <end position="124"/>
    </location>
</feature>
<dbReference type="AlphaFoldDB" id="A0A7V7RIV6"/>
<dbReference type="Gene3D" id="3.30.450.20">
    <property type="entry name" value="PAS domain"/>
    <property type="match status" value="1"/>
</dbReference>
<keyword evidence="1" id="KW-1133">Transmembrane helix</keyword>
<dbReference type="InterPro" id="IPR050469">
    <property type="entry name" value="Diguanylate_Cyclase"/>
</dbReference>
<dbReference type="Gene3D" id="3.30.70.270">
    <property type="match status" value="1"/>
</dbReference>
<feature type="transmembrane region" description="Helical" evidence="1">
    <location>
        <begin position="179"/>
        <end position="199"/>
    </location>
</feature>
<dbReference type="Pfam" id="PF16927">
    <property type="entry name" value="HisKA_7TM"/>
    <property type="match status" value="1"/>
</dbReference>
<sequence>MNSELTAYITLVSTSGVLNMYLFINVFLNRHKYTSIGKVFSLYTFLITVYCFSSAFGLMSTNIEQIKLWTIIQYTAMPLSAPVGLLFIMNYLGFELTRKKWIALLTIPLISLFMVATNDFHHLHYRVYEIDPLLGAPYVHQEMGVWYVIHGIYTFASMFFAFVLVLTRWKETERVYRPQLISLLFGQFVPMATAFIYLIGLTPPGLDPVPIVLWLTSILYIWSISSSRMFTLMPIAKEAIFHSINDGVIVLDEAKQIIEFNHACKNMFPRLNKKMFGLPFHQIWNDLSGGQVPFSIETAASREVNHGDHIYQVRTTPLQQSGNTKGLLIIFTDITELKRLQIKLQHQADYDELTQIYNRRAFFQISKQMLLEAKKKVQPLSFILMDIDYFKKVNDTYGHDAGDQLLRHVVKVCNTLVNEDMLFARYGGEEFVFALKGSKGKIQAEELRQLLASQPLVIDGTKIYVTVSMGIAAAELDEEETLNQLLQKADKALYKAKREGRNTVKEYIHDDL</sequence>
<dbReference type="Pfam" id="PF08448">
    <property type="entry name" value="PAS_4"/>
    <property type="match status" value="1"/>
</dbReference>
<dbReference type="PROSITE" id="PS50887">
    <property type="entry name" value="GGDEF"/>
    <property type="match status" value="1"/>
</dbReference>
<dbReference type="PANTHER" id="PTHR45138">
    <property type="entry name" value="REGULATORY COMPONENTS OF SENSORY TRANSDUCTION SYSTEM"/>
    <property type="match status" value="1"/>
</dbReference>
<dbReference type="GO" id="GO:0052621">
    <property type="term" value="F:diguanylate cyclase activity"/>
    <property type="evidence" value="ECO:0007669"/>
    <property type="project" value="TreeGrafter"/>
</dbReference>
<dbReference type="GO" id="GO:1902201">
    <property type="term" value="P:negative regulation of bacterial-type flagellum-dependent cell motility"/>
    <property type="evidence" value="ECO:0007669"/>
    <property type="project" value="TreeGrafter"/>
</dbReference>
<protein>
    <submittedName>
        <fullName evidence="3">Diguanylate cyclase</fullName>
    </submittedName>
</protein>
<dbReference type="FunFam" id="3.30.70.270:FF:000001">
    <property type="entry name" value="Diguanylate cyclase domain protein"/>
    <property type="match status" value="1"/>
</dbReference>
<feature type="transmembrane region" description="Helical" evidence="1">
    <location>
        <begin position="71"/>
        <end position="94"/>
    </location>
</feature>
<dbReference type="InterPro" id="IPR000160">
    <property type="entry name" value="GGDEF_dom"/>
</dbReference>
<organism evidence="3 4">
    <name type="scientific">Bacillus mesophilum</name>
    <dbReference type="NCBI Taxonomy" id="1071718"/>
    <lineage>
        <taxon>Bacteria</taxon>
        <taxon>Bacillati</taxon>
        <taxon>Bacillota</taxon>
        <taxon>Bacilli</taxon>
        <taxon>Bacillales</taxon>
        <taxon>Bacillaceae</taxon>
        <taxon>Bacillus</taxon>
    </lineage>
</organism>
<evidence type="ECO:0000313" key="4">
    <source>
        <dbReference type="Proteomes" id="UP000441354"/>
    </source>
</evidence>
<accession>A0A7V7RIV6</accession>
<gene>
    <name evidence="3" type="ORF">F7732_19685</name>
</gene>
<dbReference type="PANTHER" id="PTHR45138:SF9">
    <property type="entry name" value="DIGUANYLATE CYCLASE DGCM-RELATED"/>
    <property type="match status" value="1"/>
</dbReference>
<dbReference type="InterPro" id="IPR013656">
    <property type="entry name" value="PAS_4"/>
</dbReference>
<dbReference type="GO" id="GO:0043709">
    <property type="term" value="P:cell adhesion involved in single-species biofilm formation"/>
    <property type="evidence" value="ECO:0007669"/>
    <property type="project" value="TreeGrafter"/>
</dbReference>
<dbReference type="InterPro" id="IPR031621">
    <property type="entry name" value="HisKA_7TM"/>
</dbReference>
<dbReference type="CDD" id="cd00130">
    <property type="entry name" value="PAS"/>
    <property type="match status" value="1"/>
</dbReference>
<dbReference type="EMBL" id="WBOT01000008">
    <property type="protein sequence ID" value="KAB2330373.1"/>
    <property type="molecule type" value="Genomic_DNA"/>
</dbReference>
<dbReference type="CDD" id="cd01949">
    <property type="entry name" value="GGDEF"/>
    <property type="match status" value="1"/>
</dbReference>
<feature type="transmembrane region" description="Helical" evidence="1">
    <location>
        <begin position="211"/>
        <end position="230"/>
    </location>
</feature>
<dbReference type="NCBIfam" id="TIGR00254">
    <property type="entry name" value="GGDEF"/>
    <property type="match status" value="1"/>
</dbReference>
<name>A0A7V7RIV6_9BACI</name>
<feature type="domain" description="GGDEF" evidence="2">
    <location>
        <begin position="378"/>
        <end position="509"/>
    </location>
</feature>
<dbReference type="SMART" id="SM00267">
    <property type="entry name" value="GGDEF"/>
    <property type="match status" value="1"/>
</dbReference>
<dbReference type="InterPro" id="IPR035965">
    <property type="entry name" value="PAS-like_dom_sf"/>
</dbReference>
<feature type="transmembrane region" description="Helical" evidence="1">
    <location>
        <begin position="6"/>
        <end position="28"/>
    </location>
</feature>
<dbReference type="Proteomes" id="UP000441354">
    <property type="component" value="Unassembled WGS sequence"/>
</dbReference>
<evidence type="ECO:0000259" key="2">
    <source>
        <dbReference type="PROSITE" id="PS50887"/>
    </source>
</evidence>
<evidence type="ECO:0000256" key="1">
    <source>
        <dbReference type="SAM" id="Phobius"/>
    </source>
</evidence>
<dbReference type="InterPro" id="IPR000014">
    <property type="entry name" value="PAS"/>
</dbReference>
<dbReference type="GO" id="GO:0005886">
    <property type="term" value="C:plasma membrane"/>
    <property type="evidence" value="ECO:0007669"/>
    <property type="project" value="TreeGrafter"/>
</dbReference>
<feature type="transmembrane region" description="Helical" evidence="1">
    <location>
        <begin position="144"/>
        <end position="167"/>
    </location>
</feature>
<proteinExistence type="predicted"/>
<dbReference type="OrthoDB" id="9759607at2"/>
<dbReference type="SUPFAM" id="SSF55785">
    <property type="entry name" value="PYP-like sensor domain (PAS domain)"/>
    <property type="match status" value="1"/>
</dbReference>
<dbReference type="NCBIfam" id="TIGR00229">
    <property type="entry name" value="sensory_box"/>
    <property type="match status" value="1"/>
</dbReference>